<accession>A0A0C2XEJ9</accession>
<organism evidence="2 3">
    <name type="scientific">Serendipita vermifera MAFF 305830</name>
    <dbReference type="NCBI Taxonomy" id="933852"/>
    <lineage>
        <taxon>Eukaryota</taxon>
        <taxon>Fungi</taxon>
        <taxon>Dikarya</taxon>
        <taxon>Basidiomycota</taxon>
        <taxon>Agaricomycotina</taxon>
        <taxon>Agaricomycetes</taxon>
        <taxon>Sebacinales</taxon>
        <taxon>Serendipitaceae</taxon>
        <taxon>Serendipita</taxon>
    </lineage>
</organism>
<protein>
    <submittedName>
        <fullName evidence="2">Uncharacterized protein</fullName>
    </submittedName>
</protein>
<evidence type="ECO:0000256" key="1">
    <source>
        <dbReference type="SAM" id="MobiDB-lite"/>
    </source>
</evidence>
<evidence type="ECO:0000313" key="2">
    <source>
        <dbReference type="EMBL" id="KIM27542.1"/>
    </source>
</evidence>
<dbReference type="AlphaFoldDB" id="A0A0C2XEJ9"/>
<name>A0A0C2XEJ9_SERVB</name>
<keyword evidence="3" id="KW-1185">Reference proteome</keyword>
<reference evidence="3" key="2">
    <citation type="submission" date="2015-01" db="EMBL/GenBank/DDBJ databases">
        <title>Evolutionary Origins and Diversification of the Mycorrhizal Mutualists.</title>
        <authorList>
            <consortium name="DOE Joint Genome Institute"/>
            <consortium name="Mycorrhizal Genomics Consortium"/>
            <person name="Kohler A."/>
            <person name="Kuo A."/>
            <person name="Nagy L.G."/>
            <person name="Floudas D."/>
            <person name="Copeland A."/>
            <person name="Barry K.W."/>
            <person name="Cichocki N."/>
            <person name="Veneault-Fourrey C."/>
            <person name="LaButti K."/>
            <person name="Lindquist E.A."/>
            <person name="Lipzen A."/>
            <person name="Lundell T."/>
            <person name="Morin E."/>
            <person name="Murat C."/>
            <person name="Riley R."/>
            <person name="Ohm R."/>
            <person name="Sun H."/>
            <person name="Tunlid A."/>
            <person name="Henrissat B."/>
            <person name="Grigoriev I.V."/>
            <person name="Hibbett D.S."/>
            <person name="Martin F."/>
        </authorList>
    </citation>
    <scope>NUCLEOTIDE SEQUENCE [LARGE SCALE GENOMIC DNA]</scope>
    <source>
        <strain evidence="3">MAFF 305830</strain>
    </source>
</reference>
<dbReference type="Proteomes" id="UP000054097">
    <property type="component" value="Unassembled WGS sequence"/>
</dbReference>
<dbReference type="HOGENOM" id="CLU_046886_0_0_1"/>
<evidence type="ECO:0000313" key="3">
    <source>
        <dbReference type="Proteomes" id="UP000054097"/>
    </source>
</evidence>
<dbReference type="OrthoDB" id="3243505at2759"/>
<gene>
    <name evidence="2" type="ORF">M408DRAFT_24473</name>
</gene>
<feature type="region of interest" description="Disordered" evidence="1">
    <location>
        <begin position="325"/>
        <end position="346"/>
    </location>
</feature>
<dbReference type="EMBL" id="KN824298">
    <property type="protein sequence ID" value="KIM27542.1"/>
    <property type="molecule type" value="Genomic_DNA"/>
</dbReference>
<proteinExistence type="predicted"/>
<sequence length="464" mass="51454">MPLSHSQRLGLLSTSLSAWVEGSAGLRNTALLALADAPVSNTPLEQFHSDDWKGHFLHWLTRSSKELDYTENGVLATLDLMTAFTILKILRIKPLLPFLLTPILATVPLPTSFTASLSKISWRKTALTILNVTLLEELNKVTILYILKQWHRHRAHQRKLRTGKVVARGAALRLPLDINEDEDEEIECLICSGLGTEGPDPMAQSVSSISTANFETPGTNATNRQDPNMNEIDAFGPLEEFCVTAPHKHVAHRECFLRWVEAYRQQQQRIFLEPVNIQFDSRSDGEATLQRMGREERTRIRTILQMTGFEHTLPSLIFPSSTVVPDGTSPNEHLATRRGAGPQSRSSLLTISQVSPTSSAGTSEPAILASLRTSSPPCPACRGPVSILFVREGHPVQARAGKTSLLTAEQRALKILRNLARGWWKECLLTVTGRSLLIRLASQYSFLLVLVSMIKAAGRGRMRK</sequence>
<reference evidence="2 3" key="1">
    <citation type="submission" date="2014-04" db="EMBL/GenBank/DDBJ databases">
        <authorList>
            <consortium name="DOE Joint Genome Institute"/>
            <person name="Kuo A."/>
            <person name="Zuccaro A."/>
            <person name="Kohler A."/>
            <person name="Nagy L.G."/>
            <person name="Floudas D."/>
            <person name="Copeland A."/>
            <person name="Barry K.W."/>
            <person name="Cichocki N."/>
            <person name="Veneault-Fourrey C."/>
            <person name="LaButti K."/>
            <person name="Lindquist E.A."/>
            <person name="Lipzen A."/>
            <person name="Lundell T."/>
            <person name="Morin E."/>
            <person name="Murat C."/>
            <person name="Sun H."/>
            <person name="Tunlid A."/>
            <person name="Henrissat B."/>
            <person name="Grigoriev I.V."/>
            <person name="Hibbett D.S."/>
            <person name="Martin F."/>
            <person name="Nordberg H.P."/>
            <person name="Cantor M.N."/>
            <person name="Hua S.X."/>
        </authorList>
    </citation>
    <scope>NUCLEOTIDE SEQUENCE [LARGE SCALE GENOMIC DNA]</scope>
    <source>
        <strain evidence="2 3">MAFF 305830</strain>
    </source>
</reference>